<evidence type="ECO:0000313" key="3">
    <source>
        <dbReference type="Proteomes" id="UP000236370"/>
    </source>
</evidence>
<protein>
    <submittedName>
        <fullName evidence="2">SKA2 isoform 8</fullName>
    </submittedName>
</protein>
<organism evidence="2 3">
    <name type="scientific">Pan troglodytes</name>
    <name type="common">Chimpanzee</name>
    <dbReference type="NCBI Taxonomy" id="9598"/>
    <lineage>
        <taxon>Eukaryota</taxon>
        <taxon>Metazoa</taxon>
        <taxon>Chordata</taxon>
        <taxon>Craniata</taxon>
        <taxon>Vertebrata</taxon>
        <taxon>Euteleostomi</taxon>
        <taxon>Mammalia</taxon>
        <taxon>Eutheria</taxon>
        <taxon>Euarchontoglires</taxon>
        <taxon>Primates</taxon>
        <taxon>Haplorrhini</taxon>
        <taxon>Catarrhini</taxon>
        <taxon>Hominidae</taxon>
        <taxon>Pan</taxon>
    </lineage>
</organism>
<dbReference type="AlphaFoldDB" id="A0A2J8MF08"/>
<proteinExistence type="predicted"/>
<feature type="region of interest" description="Disordered" evidence="1">
    <location>
        <begin position="1"/>
        <end position="26"/>
    </location>
</feature>
<evidence type="ECO:0000313" key="2">
    <source>
        <dbReference type="EMBL" id="PNI58098.1"/>
    </source>
</evidence>
<dbReference type="EMBL" id="NBAG03000258">
    <property type="protein sequence ID" value="PNI58098.1"/>
    <property type="molecule type" value="Genomic_DNA"/>
</dbReference>
<name>A0A2J8MF08_PANTR</name>
<comment type="caution">
    <text evidence="2">The sequence shown here is derived from an EMBL/GenBank/DDBJ whole genome shotgun (WGS) entry which is preliminary data.</text>
</comment>
<sequence>MASEVGHNLESPETLGGGGWTRVEFPPPAPKGAATVWCLNRLGSRKLSLIWITFNTGWNMKSRLIILIQQVRKIQLHS</sequence>
<gene>
    <name evidence="2" type="ORF">CK820_G0020862</name>
</gene>
<accession>A0A2J8MF08</accession>
<evidence type="ECO:0000256" key="1">
    <source>
        <dbReference type="SAM" id="MobiDB-lite"/>
    </source>
</evidence>
<reference evidence="2 3" key="1">
    <citation type="submission" date="2017-12" db="EMBL/GenBank/DDBJ databases">
        <title>High-resolution comparative analysis of great ape genomes.</title>
        <authorList>
            <person name="Pollen A."/>
            <person name="Hastie A."/>
            <person name="Hormozdiari F."/>
            <person name="Dougherty M."/>
            <person name="Liu R."/>
            <person name="Chaisson M."/>
            <person name="Hoppe E."/>
            <person name="Hill C."/>
            <person name="Pang A."/>
            <person name="Hillier L."/>
            <person name="Baker C."/>
            <person name="Armstrong J."/>
            <person name="Shendure J."/>
            <person name="Paten B."/>
            <person name="Wilson R."/>
            <person name="Chao H."/>
            <person name="Schneider V."/>
            <person name="Ventura M."/>
            <person name="Kronenberg Z."/>
            <person name="Murali S."/>
            <person name="Gordon D."/>
            <person name="Cantsilieris S."/>
            <person name="Munson K."/>
            <person name="Nelson B."/>
            <person name="Raja A."/>
            <person name="Underwood J."/>
            <person name="Diekhans M."/>
            <person name="Fiddes I."/>
            <person name="Haussler D."/>
            <person name="Eichler E."/>
        </authorList>
    </citation>
    <scope>NUCLEOTIDE SEQUENCE [LARGE SCALE GENOMIC DNA]</scope>
    <source>
        <strain evidence="2">Yerkes chimp pedigree #C0471</strain>
    </source>
</reference>
<dbReference type="Proteomes" id="UP000236370">
    <property type="component" value="Unassembled WGS sequence"/>
</dbReference>